<feature type="domain" description="AttH" evidence="2">
    <location>
        <begin position="60"/>
        <end position="228"/>
    </location>
</feature>
<dbReference type="InterPro" id="IPR010791">
    <property type="entry name" value="AttH_dom"/>
</dbReference>
<dbReference type="InterPro" id="IPR023374">
    <property type="entry name" value="AttH-like_dom_sf"/>
</dbReference>
<sequence length="380" mass="40736">MSSLGSRARRARFRKLAAAVLATVAGSLVLFTAGAPPASAITYHPVSLPADESPHVDAGMEWWYVTGHLSGKDLLGKSHSYGFETMINRNNGLSTAPALTIYNANFAIADLTRGTYKSTKEIYSLQPDVVPAGGGYNFTVGSVHMDGKNRVNHFSGGFPDLSYTFGNMTASQSTPAALHGDAGIIPYGPFGQSGYYSQTNLKVSGTLFDHGMPVQVTGTGWMDHQWGDWTSKRGGWEWYSIQLSNNTQYMLYFIRDANGNYVQTIGTLVQPNGSTTNLPPAQLGRATTGTWTSPNTNITYPIKSTVTVPGGTLSVTPQLPDQEVWSGLITVGQYWEGTATVSGTVNGQAVTGMAYAEVIPDIEMPGHGYVWQSVLDLLGL</sequence>
<dbReference type="Pfam" id="PF07143">
    <property type="entry name" value="CrtC"/>
    <property type="match status" value="1"/>
</dbReference>
<keyword evidence="1" id="KW-0732">Signal</keyword>
<name>A0A1V2I2V3_9ACTN</name>
<accession>A0A1V2I2V3</accession>
<dbReference type="PANTHER" id="PTHR38591">
    <property type="entry name" value="HYDROLASE"/>
    <property type="match status" value="1"/>
</dbReference>
<evidence type="ECO:0000313" key="4">
    <source>
        <dbReference type="Proteomes" id="UP000188929"/>
    </source>
</evidence>
<dbReference type="AlphaFoldDB" id="A0A1V2I2V3"/>
<protein>
    <submittedName>
        <fullName evidence="3">Carotenoid 1,2-hydratase</fullName>
    </submittedName>
</protein>
<evidence type="ECO:0000259" key="2">
    <source>
        <dbReference type="Pfam" id="PF07143"/>
    </source>
</evidence>
<organism evidence="3 4">
    <name type="scientific">Pseudofrankia asymbiotica</name>
    <dbReference type="NCBI Taxonomy" id="1834516"/>
    <lineage>
        <taxon>Bacteria</taxon>
        <taxon>Bacillati</taxon>
        <taxon>Actinomycetota</taxon>
        <taxon>Actinomycetes</taxon>
        <taxon>Frankiales</taxon>
        <taxon>Frankiaceae</taxon>
        <taxon>Pseudofrankia</taxon>
    </lineage>
</organism>
<evidence type="ECO:0000256" key="1">
    <source>
        <dbReference type="SAM" id="SignalP"/>
    </source>
</evidence>
<feature type="signal peptide" evidence="1">
    <location>
        <begin position="1"/>
        <end position="40"/>
    </location>
</feature>
<dbReference type="Proteomes" id="UP000188929">
    <property type="component" value="Unassembled WGS sequence"/>
</dbReference>
<proteinExistence type="predicted"/>
<dbReference type="Gene3D" id="2.40.370.10">
    <property type="entry name" value="AttH-like domain"/>
    <property type="match status" value="2"/>
</dbReference>
<gene>
    <name evidence="3" type="ORF">BL253_31030</name>
</gene>
<dbReference type="PANTHER" id="PTHR38591:SF1">
    <property type="entry name" value="BLL1000 PROTEIN"/>
    <property type="match status" value="1"/>
</dbReference>
<dbReference type="STRING" id="1834516.BL253_31030"/>
<dbReference type="Pfam" id="PF17186">
    <property type="entry name" value="Lipocalin_9"/>
    <property type="match status" value="1"/>
</dbReference>
<comment type="caution">
    <text evidence="3">The sequence shown here is derived from an EMBL/GenBank/DDBJ whole genome shotgun (WGS) entry which is preliminary data.</text>
</comment>
<dbReference type="SUPFAM" id="SSF159245">
    <property type="entry name" value="AttH-like"/>
    <property type="match status" value="1"/>
</dbReference>
<keyword evidence="4" id="KW-1185">Reference proteome</keyword>
<feature type="chain" id="PRO_5013251293" evidence="1">
    <location>
        <begin position="41"/>
        <end position="380"/>
    </location>
</feature>
<reference evidence="4" key="1">
    <citation type="submission" date="2016-10" db="EMBL/GenBank/DDBJ databases">
        <title>Frankia sp. NRRL B-16386 Genome sequencing.</title>
        <authorList>
            <person name="Ghodhbane-Gtari F."/>
            <person name="Swanson E."/>
            <person name="Gueddou A."/>
            <person name="Hezbri K."/>
            <person name="Ktari K."/>
            <person name="Nouioui I."/>
            <person name="Morris K."/>
            <person name="Simpson S."/>
            <person name="Abebe-Akele F."/>
            <person name="Thomas K."/>
            <person name="Gtari M."/>
            <person name="Tisa L.S."/>
        </authorList>
    </citation>
    <scope>NUCLEOTIDE SEQUENCE [LARGE SCALE GENOMIC DNA]</scope>
    <source>
        <strain evidence="4">NRRL B-16386</strain>
    </source>
</reference>
<dbReference type="EMBL" id="MOMC01000074">
    <property type="protein sequence ID" value="ONH24205.1"/>
    <property type="molecule type" value="Genomic_DNA"/>
</dbReference>
<evidence type="ECO:0000313" key="3">
    <source>
        <dbReference type="EMBL" id="ONH24205.1"/>
    </source>
</evidence>